<keyword evidence="2" id="KW-1185">Reference proteome</keyword>
<dbReference type="EMBL" id="CP071182">
    <property type="protein sequence ID" value="QSO47732.1"/>
    <property type="molecule type" value="Genomic_DNA"/>
</dbReference>
<organism evidence="1 2">
    <name type="scientific">Alicyclobacillus mengziensis</name>
    <dbReference type="NCBI Taxonomy" id="2931921"/>
    <lineage>
        <taxon>Bacteria</taxon>
        <taxon>Bacillati</taxon>
        <taxon>Bacillota</taxon>
        <taxon>Bacilli</taxon>
        <taxon>Bacillales</taxon>
        <taxon>Alicyclobacillaceae</taxon>
        <taxon>Alicyclobacillus</taxon>
    </lineage>
</organism>
<gene>
    <name evidence="1" type="ORF">JZ786_01365</name>
</gene>
<dbReference type="RefSeq" id="WP_206657076.1">
    <property type="nucleotide sequence ID" value="NZ_CP071182.1"/>
</dbReference>
<dbReference type="AlphaFoldDB" id="A0A9X7Z6U9"/>
<dbReference type="NCBIfam" id="NF046065">
    <property type="entry name" value="MtxRegRemB"/>
    <property type="match status" value="1"/>
</dbReference>
<accession>A0A9X7Z6U9</accession>
<evidence type="ECO:0000313" key="1">
    <source>
        <dbReference type="EMBL" id="QSO47732.1"/>
    </source>
</evidence>
<evidence type="ECO:0000313" key="2">
    <source>
        <dbReference type="Proteomes" id="UP000663505"/>
    </source>
</evidence>
<name>A0A9X7Z6U9_9BACL</name>
<dbReference type="KEGG" id="afx:JZ786_01365"/>
<dbReference type="InterPro" id="IPR007169">
    <property type="entry name" value="RemA-like"/>
</dbReference>
<dbReference type="Proteomes" id="UP000663505">
    <property type="component" value="Chromosome"/>
</dbReference>
<dbReference type="Pfam" id="PF04025">
    <property type="entry name" value="RemA-like"/>
    <property type="match status" value="1"/>
</dbReference>
<proteinExistence type="predicted"/>
<reference evidence="1 2" key="1">
    <citation type="submission" date="2021-02" db="EMBL/GenBank/DDBJ databases">
        <title>Alicyclobacillus curvatus sp. nov. and Alicyclobacillus mengziensis sp. nov., two acidophilic bacteria isolated from acid mine drainage.</title>
        <authorList>
            <person name="Huang Y."/>
        </authorList>
    </citation>
    <scope>NUCLEOTIDE SEQUENCE [LARGE SCALE GENOMIC DNA]</scope>
    <source>
        <strain evidence="1 2">S30H14</strain>
    </source>
</reference>
<protein>
    <submittedName>
        <fullName evidence="1">DUF370 domain-containing protein</fullName>
    </submittedName>
</protein>
<sequence length="93" mass="10308">MFIHIGGDEMVRLRDIIGIFDIHIKDSTDFAKLFPGNDNKSPVTTVGPDSGEIKSVVLTDGHIYLSPISSLTLKRRADNLYRDLAQEPLKPAD</sequence>